<protein>
    <submittedName>
        <fullName evidence="1">Uncharacterized protein</fullName>
    </submittedName>
</protein>
<evidence type="ECO:0000313" key="2">
    <source>
        <dbReference type="Proteomes" id="UP001149719"/>
    </source>
</evidence>
<dbReference type="RefSeq" id="WP_269127032.1">
    <property type="nucleotide sequence ID" value="NZ_JAPUBN010000019.1"/>
</dbReference>
<dbReference type="EMBL" id="JAPUBN010000019">
    <property type="protein sequence ID" value="MCZ2722969.1"/>
    <property type="molecule type" value="Genomic_DNA"/>
</dbReference>
<gene>
    <name evidence="1" type="ORF">O1D97_15450</name>
</gene>
<proteinExistence type="predicted"/>
<organism evidence="1 2">
    <name type="scientific">Marinomonas phaeophyticola</name>
    <dbReference type="NCBI Taxonomy" id="3004091"/>
    <lineage>
        <taxon>Bacteria</taxon>
        <taxon>Pseudomonadati</taxon>
        <taxon>Pseudomonadota</taxon>
        <taxon>Gammaproteobacteria</taxon>
        <taxon>Oceanospirillales</taxon>
        <taxon>Oceanospirillaceae</taxon>
        <taxon>Marinomonas</taxon>
    </lineage>
</organism>
<reference evidence="1" key="1">
    <citation type="submission" date="2022-12" db="EMBL/GenBank/DDBJ databases">
        <title>Marinomonas 15G1-11 sp. nov, isolated from marine algae.</title>
        <authorList>
            <person name="Butt M."/>
            <person name="Choi D.G."/>
            <person name="Kim J.M."/>
            <person name="Lee J.K."/>
            <person name="Baek J.H."/>
            <person name="Jeon C.O."/>
        </authorList>
    </citation>
    <scope>NUCLEOTIDE SEQUENCE</scope>
    <source>
        <strain evidence="1">15G1-11</strain>
    </source>
</reference>
<name>A0ABT4JZL7_9GAMM</name>
<keyword evidence="2" id="KW-1185">Reference proteome</keyword>
<sequence length="47" mass="5251">MVSELRQSYEQGSLSTIEKATLDGILSHYKGKNYQVVKSEGSYLPNT</sequence>
<dbReference type="Proteomes" id="UP001149719">
    <property type="component" value="Unassembled WGS sequence"/>
</dbReference>
<evidence type="ECO:0000313" key="1">
    <source>
        <dbReference type="EMBL" id="MCZ2722969.1"/>
    </source>
</evidence>
<comment type="caution">
    <text evidence="1">The sequence shown here is derived from an EMBL/GenBank/DDBJ whole genome shotgun (WGS) entry which is preliminary data.</text>
</comment>
<accession>A0ABT4JZL7</accession>